<keyword evidence="4" id="KW-1185">Reference proteome</keyword>
<feature type="region of interest" description="Disordered" evidence="1">
    <location>
        <begin position="20"/>
        <end position="74"/>
    </location>
</feature>
<evidence type="ECO:0000313" key="4">
    <source>
        <dbReference type="Proteomes" id="UP000185568"/>
    </source>
</evidence>
<dbReference type="AlphaFoldDB" id="A0A1Q8Q2P0"/>
<dbReference type="OrthoDB" id="2620571at2"/>
<comment type="caution">
    <text evidence="3">The sequence shown here is derived from an EMBL/GenBank/DDBJ whole genome shotgun (WGS) entry which is preliminary data.</text>
</comment>
<sequence>MNKVTGFMGAALLAGGILAGCSADSENPAPEENTTDEAVTPAETDQAAEDTSKATENASEDIQKKASDTVDTVEEEAADLGAAVEEGSSNVQESVDNVIEADGQEATGTFNGLVDPHTVEIEVDGVPASYQVDPEGDIMPRFEQLTAGDSVTFVFVENGEQLVIKELK</sequence>
<dbReference type="Proteomes" id="UP000185568">
    <property type="component" value="Unassembled WGS sequence"/>
</dbReference>
<proteinExistence type="predicted"/>
<keyword evidence="2" id="KW-0732">Signal</keyword>
<organism evidence="3 4">
    <name type="scientific">Domibacillus antri</name>
    <dbReference type="NCBI Taxonomy" id="1714264"/>
    <lineage>
        <taxon>Bacteria</taxon>
        <taxon>Bacillati</taxon>
        <taxon>Bacillota</taxon>
        <taxon>Bacilli</taxon>
        <taxon>Bacillales</taxon>
        <taxon>Bacillaceae</taxon>
        <taxon>Domibacillus</taxon>
    </lineage>
</organism>
<dbReference type="PROSITE" id="PS51257">
    <property type="entry name" value="PROKAR_LIPOPROTEIN"/>
    <property type="match status" value="1"/>
</dbReference>
<reference evidence="3 4" key="1">
    <citation type="submission" date="2016-12" db="EMBL/GenBank/DDBJ databases">
        <title>Domibacillus antri genome sequencing.</title>
        <authorList>
            <person name="Verma A."/>
            <person name="Krishnamurthi S."/>
        </authorList>
    </citation>
    <scope>NUCLEOTIDE SEQUENCE [LARGE SCALE GENOMIC DNA]</scope>
    <source>
        <strain evidence="3 4">XD80</strain>
    </source>
</reference>
<evidence type="ECO:0000313" key="3">
    <source>
        <dbReference type="EMBL" id="OLN21600.1"/>
    </source>
</evidence>
<feature type="signal peptide" evidence="2">
    <location>
        <begin position="1"/>
        <end position="19"/>
    </location>
</feature>
<accession>A0A1Q8Q2P0</accession>
<feature type="chain" id="PRO_5038970824" evidence="2">
    <location>
        <begin position="20"/>
        <end position="168"/>
    </location>
</feature>
<protein>
    <submittedName>
        <fullName evidence="3">Uncharacterized protein</fullName>
    </submittedName>
</protein>
<gene>
    <name evidence="3" type="ORF">BTO30_14045</name>
</gene>
<dbReference type="EMBL" id="MSDU01000038">
    <property type="protein sequence ID" value="OLN21600.1"/>
    <property type="molecule type" value="Genomic_DNA"/>
</dbReference>
<evidence type="ECO:0000256" key="1">
    <source>
        <dbReference type="SAM" id="MobiDB-lite"/>
    </source>
</evidence>
<evidence type="ECO:0000256" key="2">
    <source>
        <dbReference type="SAM" id="SignalP"/>
    </source>
</evidence>
<name>A0A1Q8Q2P0_9BACI</name>
<dbReference type="RefSeq" id="WP_075399345.1">
    <property type="nucleotide sequence ID" value="NZ_MSDU01000038.1"/>
</dbReference>